<dbReference type="CDD" id="cd11530">
    <property type="entry name" value="NTP-PPase_DR2231_like"/>
    <property type="match status" value="1"/>
</dbReference>
<dbReference type="InterPro" id="IPR023292">
    <property type="entry name" value="NTP_PyroPHydrolase-like_dom_sf"/>
</dbReference>
<dbReference type="EMBL" id="FXAG01000008">
    <property type="protein sequence ID" value="SMF21147.1"/>
    <property type="molecule type" value="Genomic_DNA"/>
</dbReference>
<keyword evidence="1" id="KW-0378">Hydrolase</keyword>
<organism evidence="1 2">
    <name type="scientific">Pseudogulbenkiania subflava DSM 22618</name>
    <dbReference type="NCBI Taxonomy" id="1123014"/>
    <lineage>
        <taxon>Bacteria</taxon>
        <taxon>Pseudomonadati</taxon>
        <taxon>Pseudomonadota</taxon>
        <taxon>Betaproteobacteria</taxon>
        <taxon>Neisseriales</taxon>
        <taxon>Chromobacteriaceae</taxon>
        <taxon>Pseudogulbenkiania</taxon>
    </lineage>
</organism>
<dbReference type="GO" id="GO:0016787">
    <property type="term" value="F:hydrolase activity"/>
    <property type="evidence" value="ECO:0007669"/>
    <property type="project" value="UniProtKB-KW"/>
</dbReference>
<dbReference type="Proteomes" id="UP000192920">
    <property type="component" value="Unassembled WGS sequence"/>
</dbReference>
<name>A0A1Y6BVZ7_9NEIS</name>
<dbReference type="Gene3D" id="1.10.3420.10">
    <property type="entry name" value="putative ntp pyrophosphohydrolase like domain"/>
    <property type="match status" value="1"/>
</dbReference>
<keyword evidence="2" id="KW-1185">Reference proteome</keyword>
<dbReference type="InterPro" id="IPR021130">
    <property type="entry name" value="PRib-ATP_PPHydrolase-like"/>
</dbReference>
<dbReference type="InterPro" id="IPR033653">
    <property type="entry name" value="NTP-PPase_DR2231-like"/>
</dbReference>
<sequence length="152" mass="17120">MLIKTSLLTAMTDFFALRREFMQRFDLTPPAQPTPQPADLTLWETMLREELAEFWQALAEYKALAGVDEAERVRRMAELAAEGVDVMNVMTGLLLSQGLPVAEMAREIHAANLRKCVDGEVRRRADGKILKPDGWQPADKEGVIRAALPQER</sequence>
<reference evidence="2" key="1">
    <citation type="submission" date="2017-04" db="EMBL/GenBank/DDBJ databases">
        <authorList>
            <person name="Varghese N."/>
            <person name="Submissions S."/>
        </authorList>
    </citation>
    <scope>NUCLEOTIDE SEQUENCE [LARGE SCALE GENOMIC DNA]</scope>
    <source>
        <strain evidence="2">DSM 22618</strain>
    </source>
</reference>
<proteinExistence type="predicted"/>
<accession>A0A1Y6BVZ7</accession>
<gene>
    <name evidence="1" type="ORF">SAMN02745746_01925</name>
</gene>
<dbReference type="Pfam" id="PF01503">
    <property type="entry name" value="PRA-PH"/>
    <property type="match status" value="1"/>
</dbReference>
<evidence type="ECO:0000313" key="1">
    <source>
        <dbReference type="EMBL" id="SMF21147.1"/>
    </source>
</evidence>
<dbReference type="STRING" id="1123014.SAMN02745746_01925"/>
<protein>
    <submittedName>
        <fullName evidence="1">Predicted phosphohydrolase, Cof family, HAD superfamily</fullName>
    </submittedName>
</protein>
<dbReference type="AlphaFoldDB" id="A0A1Y6BVZ7"/>
<evidence type="ECO:0000313" key="2">
    <source>
        <dbReference type="Proteomes" id="UP000192920"/>
    </source>
</evidence>
<dbReference type="RefSeq" id="WP_234985935.1">
    <property type="nucleotide sequence ID" value="NZ_FXAG01000008.1"/>
</dbReference>